<keyword evidence="3" id="KW-1185">Reference proteome</keyword>
<evidence type="ECO:0000313" key="2">
    <source>
        <dbReference type="EMBL" id="KAK9083938.1"/>
    </source>
</evidence>
<feature type="region of interest" description="Disordered" evidence="1">
    <location>
        <begin position="97"/>
        <end position="119"/>
    </location>
</feature>
<proteinExistence type="predicted"/>
<evidence type="ECO:0000256" key="1">
    <source>
        <dbReference type="SAM" id="MobiDB-lite"/>
    </source>
</evidence>
<dbReference type="PANTHER" id="PTHR31722:SF2">
    <property type="entry name" value="DNA CROSS-LINK REPAIR 1 PROTEIN-LIKE"/>
    <property type="match status" value="1"/>
</dbReference>
<feature type="region of interest" description="Disordered" evidence="1">
    <location>
        <begin position="152"/>
        <end position="195"/>
    </location>
</feature>
<feature type="compositionally biased region" description="Low complexity" evidence="1">
    <location>
        <begin position="153"/>
        <end position="179"/>
    </location>
</feature>
<sequence>MTMVSEKAISRSVEPTSSPRISFSAEFFVSDLVSMSPNHGHDHIEKGKECNGDFEFLSANCPVAANSMLTADELFFEGKLLPFWQVEQTEKLNKITLTPKMQVEDHQKEPNNNNNNREECRVTWVMDDDPSPRPPTCNVLWKELLRLKKHRSSSLSSSPSVSSSSSTSSSLSSASSANSDEGMIKERKGVWDKEKHVKRIKKGLERTRSASFRMRPMVSVPICTHNKNNALSPKLHLKKGNVER</sequence>
<accession>A0AAP0HD43</accession>
<feature type="compositionally biased region" description="Basic and acidic residues" evidence="1">
    <location>
        <begin position="182"/>
        <end position="195"/>
    </location>
</feature>
<dbReference type="PANTHER" id="PTHR31722">
    <property type="entry name" value="OS06G0675200 PROTEIN"/>
    <property type="match status" value="1"/>
</dbReference>
<protein>
    <submittedName>
        <fullName evidence="2">Uncharacterized protein</fullName>
    </submittedName>
</protein>
<gene>
    <name evidence="2" type="ORF">Scep_030409</name>
</gene>
<reference evidence="2 3" key="1">
    <citation type="submission" date="2024-01" db="EMBL/GenBank/DDBJ databases">
        <title>Genome assemblies of Stephania.</title>
        <authorList>
            <person name="Yang L."/>
        </authorList>
    </citation>
    <scope>NUCLEOTIDE SEQUENCE [LARGE SCALE GENOMIC DNA]</scope>
    <source>
        <strain evidence="2">JXDWG</strain>
        <tissue evidence="2">Leaf</tissue>
    </source>
</reference>
<dbReference type="EMBL" id="JBBNAG010000013">
    <property type="protein sequence ID" value="KAK9083938.1"/>
    <property type="molecule type" value="Genomic_DNA"/>
</dbReference>
<organism evidence="2 3">
    <name type="scientific">Stephania cephalantha</name>
    <dbReference type="NCBI Taxonomy" id="152367"/>
    <lineage>
        <taxon>Eukaryota</taxon>
        <taxon>Viridiplantae</taxon>
        <taxon>Streptophyta</taxon>
        <taxon>Embryophyta</taxon>
        <taxon>Tracheophyta</taxon>
        <taxon>Spermatophyta</taxon>
        <taxon>Magnoliopsida</taxon>
        <taxon>Ranunculales</taxon>
        <taxon>Menispermaceae</taxon>
        <taxon>Menispermoideae</taxon>
        <taxon>Cissampelideae</taxon>
        <taxon>Stephania</taxon>
    </lineage>
</organism>
<dbReference type="Proteomes" id="UP001419268">
    <property type="component" value="Unassembled WGS sequence"/>
</dbReference>
<comment type="caution">
    <text evidence="2">The sequence shown here is derived from an EMBL/GenBank/DDBJ whole genome shotgun (WGS) entry which is preliminary data.</text>
</comment>
<evidence type="ECO:0000313" key="3">
    <source>
        <dbReference type="Proteomes" id="UP001419268"/>
    </source>
</evidence>
<dbReference type="AlphaFoldDB" id="A0AAP0HD43"/>
<name>A0AAP0HD43_9MAGN</name>